<dbReference type="OrthoDB" id="997325at2"/>
<proteinExistence type="predicted"/>
<gene>
    <name evidence="1" type="ORF">HY04_01285</name>
    <name evidence="2" type="ORF">NCTC13489_00369</name>
</gene>
<dbReference type="AlphaFoldDB" id="A0A448NN59"/>
<dbReference type="Proteomes" id="UP000028349">
    <property type="component" value="Unassembled WGS sequence"/>
</dbReference>
<dbReference type="RefSeq" id="WP_051803530.1">
    <property type="nucleotide sequence ID" value="NZ_FOIX01000002.1"/>
</dbReference>
<evidence type="ECO:0000313" key="3">
    <source>
        <dbReference type="Proteomes" id="UP000028349"/>
    </source>
</evidence>
<evidence type="ECO:0000313" key="4">
    <source>
        <dbReference type="Proteomes" id="UP000270036"/>
    </source>
</evidence>
<keyword evidence="3" id="KW-1185">Reference proteome</keyword>
<dbReference type="KEGG" id="cant:NCTC13489_00369"/>
<sequence>MINKVFILAIILFCHACSGQNEKKINTVTKSEKMRKFDIENFKKKWNKGGAFFLLPDGSKVEQYESDNGFDEYIKKPAPSFLSEYNTYYKEGNLKSSTTTFSNVALGKYIEYDKNQKIISEKNEDAKFKKIKYTDILDFLEKKHHLDLKTGKGWYLDNGESAIEVNFNETNSLWTIRSAKGIVTHSKSSPSGQGLKANFYYEIDGNSGKVLKD</sequence>
<evidence type="ECO:0000313" key="1">
    <source>
        <dbReference type="EMBL" id="KEY19885.1"/>
    </source>
</evidence>
<dbReference type="STRING" id="266748.HY04_01285"/>
<dbReference type="EMBL" id="JPEP01000001">
    <property type="protein sequence ID" value="KEY19885.1"/>
    <property type="molecule type" value="Genomic_DNA"/>
</dbReference>
<dbReference type="EMBL" id="LR134441">
    <property type="protein sequence ID" value="VEH96204.1"/>
    <property type="molecule type" value="Genomic_DNA"/>
</dbReference>
<name>A0A448NN59_9FLAO</name>
<protein>
    <submittedName>
        <fullName evidence="2">Uncharacterized protein</fullName>
    </submittedName>
</protein>
<accession>A0A448NN59</accession>
<dbReference type="Proteomes" id="UP000270036">
    <property type="component" value="Chromosome"/>
</dbReference>
<reference evidence="1 3" key="1">
    <citation type="submission" date="2014-07" db="EMBL/GenBank/DDBJ databases">
        <authorList>
            <person name="Pisani N.G."/>
            <person name="Newman J.D."/>
        </authorList>
    </citation>
    <scope>NUCLEOTIDE SEQUENCE [LARGE SCALE GENOMIC DNA]</scope>
    <source>
        <strain evidence="1 3">LMG 24720</strain>
    </source>
</reference>
<organism evidence="2 4">
    <name type="scientific">Kaistella antarctica</name>
    <dbReference type="NCBI Taxonomy" id="266748"/>
    <lineage>
        <taxon>Bacteria</taxon>
        <taxon>Pseudomonadati</taxon>
        <taxon>Bacteroidota</taxon>
        <taxon>Flavobacteriia</taxon>
        <taxon>Flavobacteriales</taxon>
        <taxon>Weeksellaceae</taxon>
        <taxon>Chryseobacterium group</taxon>
        <taxon>Kaistella</taxon>
    </lineage>
</organism>
<evidence type="ECO:0000313" key="2">
    <source>
        <dbReference type="EMBL" id="VEH96204.1"/>
    </source>
</evidence>
<reference evidence="2 4" key="2">
    <citation type="submission" date="2018-12" db="EMBL/GenBank/DDBJ databases">
        <authorList>
            <consortium name="Pathogen Informatics"/>
        </authorList>
    </citation>
    <scope>NUCLEOTIDE SEQUENCE [LARGE SCALE GENOMIC DNA]</scope>
    <source>
        <strain evidence="2 4">NCTC13489</strain>
    </source>
</reference>